<comment type="caution">
    <text evidence="1">The sequence shown here is derived from an EMBL/GenBank/DDBJ whole genome shotgun (WGS) entry which is preliminary data.</text>
</comment>
<keyword evidence="2" id="KW-1185">Reference proteome</keyword>
<evidence type="ECO:0000313" key="1">
    <source>
        <dbReference type="EMBL" id="KAF2466781.1"/>
    </source>
</evidence>
<gene>
    <name evidence="1" type="ORF">BDR25DRAFT_376938</name>
</gene>
<proteinExistence type="predicted"/>
<dbReference type="EMBL" id="MU003523">
    <property type="protein sequence ID" value="KAF2466781.1"/>
    <property type="molecule type" value="Genomic_DNA"/>
</dbReference>
<dbReference type="Proteomes" id="UP000799755">
    <property type="component" value="Unassembled WGS sequence"/>
</dbReference>
<name>A0ACB6QIS7_9PLEO</name>
<sequence>MSLSLGSGTSKTCSTVRLEILELQLASHASRTPAGGSRWLDIHLWLQRRLAEYLSQNGGLSPFGPQDWLPKDDAFQDVRLNTFGHLSGLSHNPTLNVTGFVRCRLEDIHDFPGITRGEV</sequence>
<reference evidence="1" key="1">
    <citation type="journal article" date="2020" name="Stud. Mycol.">
        <title>101 Dothideomycetes genomes: a test case for predicting lifestyles and emergence of pathogens.</title>
        <authorList>
            <person name="Haridas S."/>
            <person name="Albert R."/>
            <person name="Binder M."/>
            <person name="Bloem J."/>
            <person name="Labutti K."/>
            <person name="Salamov A."/>
            <person name="Andreopoulos B."/>
            <person name="Baker S."/>
            <person name="Barry K."/>
            <person name="Bills G."/>
            <person name="Bluhm B."/>
            <person name="Cannon C."/>
            <person name="Castanera R."/>
            <person name="Culley D."/>
            <person name="Daum C."/>
            <person name="Ezra D."/>
            <person name="Gonzalez J."/>
            <person name="Henrissat B."/>
            <person name="Kuo A."/>
            <person name="Liang C."/>
            <person name="Lipzen A."/>
            <person name="Lutzoni F."/>
            <person name="Magnuson J."/>
            <person name="Mondo S."/>
            <person name="Nolan M."/>
            <person name="Ohm R."/>
            <person name="Pangilinan J."/>
            <person name="Park H.-J."/>
            <person name="Ramirez L."/>
            <person name="Alfaro M."/>
            <person name="Sun H."/>
            <person name="Tritt A."/>
            <person name="Yoshinaga Y."/>
            <person name="Zwiers L.-H."/>
            <person name="Turgeon B."/>
            <person name="Goodwin S."/>
            <person name="Spatafora J."/>
            <person name="Crous P."/>
            <person name="Grigoriev I."/>
        </authorList>
    </citation>
    <scope>NUCLEOTIDE SEQUENCE</scope>
    <source>
        <strain evidence="1">ATCC 200398</strain>
    </source>
</reference>
<evidence type="ECO:0000313" key="2">
    <source>
        <dbReference type="Proteomes" id="UP000799755"/>
    </source>
</evidence>
<accession>A0ACB6QIS7</accession>
<organism evidence="1 2">
    <name type="scientific">Lindgomyces ingoldianus</name>
    <dbReference type="NCBI Taxonomy" id="673940"/>
    <lineage>
        <taxon>Eukaryota</taxon>
        <taxon>Fungi</taxon>
        <taxon>Dikarya</taxon>
        <taxon>Ascomycota</taxon>
        <taxon>Pezizomycotina</taxon>
        <taxon>Dothideomycetes</taxon>
        <taxon>Pleosporomycetidae</taxon>
        <taxon>Pleosporales</taxon>
        <taxon>Lindgomycetaceae</taxon>
        <taxon>Lindgomyces</taxon>
    </lineage>
</organism>
<protein>
    <submittedName>
        <fullName evidence="1">Uncharacterized protein</fullName>
    </submittedName>
</protein>